<evidence type="ECO:0000313" key="1">
    <source>
        <dbReference type="EMBL" id="XAG80825.1"/>
    </source>
</evidence>
<name>A0AAU6V414_UNCXX</name>
<dbReference type="AlphaFoldDB" id="A0AAU6V414"/>
<organism evidence="1">
    <name type="scientific">bacterium 19NY03SH02</name>
    <dbReference type="NCBI Taxonomy" id="2920631"/>
    <lineage>
        <taxon>Bacteria</taxon>
    </lineage>
</organism>
<accession>A0AAU6V414</accession>
<protein>
    <submittedName>
        <fullName evidence="1">Uncharacterized protein</fullName>
    </submittedName>
</protein>
<dbReference type="EMBL" id="CP095354">
    <property type="protein sequence ID" value="XAG80825.1"/>
    <property type="molecule type" value="Genomic_DNA"/>
</dbReference>
<proteinExistence type="predicted"/>
<sequence length="99" mass="11148">MLFLLEAQLLLRIILNIDFDRPSVNGIYNHWMAAIWPWISTLGRMNADSDKAVIMHRGLIHSASMKEFGGQSAKKNIILANAVSWQIKLLILSGMANDK</sequence>
<reference evidence="1" key="1">
    <citation type="submission" date="2022-03" db="EMBL/GenBank/DDBJ databases">
        <title>Sea Food Isolates.</title>
        <authorList>
            <person name="Li c."/>
        </authorList>
    </citation>
    <scope>NUCLEOTIDE SEQUENCE</scope>
    <source>
        <strain evidence="1">19NY03SH02</strain>
    </source>
</reference>
<gene>
    <name evidence="1" type="ORF">MRN14_20840</name>
</gene>